<evidence type="ECO:0000313" key="3">
    <source>
        <dbReference type="EMBL" id="MEE7493415.1"/>
    </source>
</evidence>
<dbReference type="SUPFAM" id="SSF50998">
    <property type="entry name" value="Quinoprotein alcohol dehydrogenase-like"/>
    <property type="match status" value="1"/>
</dbReference>
<dbReference type="Pfam" id="PF13365">
    <property type="entry name" value="Trypsin_2"/>
    <property type="match status" value="1"/>
</dbReference>
<comment type="caution">
    <text evidence="3">The sequence shown here is derived from an EMBL/GenBank/DDBJ whole genome shotgun (WGS) entry which is preliminary data.</text>
</comment>
<dbReference type="InterPro" id="IPR001680">
    <property type="entry name" value="WD40_rpt"/>
</dbReference>
<dbReference type="PROSITE" id="PS50294">
    <property type="entry name" value="WD_REPEATS_REGION"/>
    <property type="match status" value="1"/>
</dbReference>
<sequence>MRRFLVAIVCVAILVGTNARAELDSVSLSALARKSIVFLSYDVTNDKTGEIESHSATGFLVSSHGLVLTAAHVVREWQGQNEAELGKHPMSGRMHSISDGKVVPLEPVGRDDQADLAVLKFRDGGDDYPTTSLCYAEDLASGTLLMAFGFPRAKEFTPFPVTLANGDAPGGRWSANVNFVEGVSGGPVYGSDGRVVGVVKGGYADVAAVRYITPVIRAREMLRKVAVEDECLDRAAKSGKPARDDSIATLRDPSCDGNSCSAMFAVAFSKDGRRIATGGRQGAIAIWSVPDGKLVQRLVGDGGTVEQVSFDGSSTGERVMSVGNGRVSVWDVRSGRRIFRIGSAAKLYDRATWSDDDTVLATSGMMSGFALWDGMTGAERVSPGYSASAALSPDGHFFAYSRRLGVVERIELSSGLVRATELDDEKRVDVLKVDPTSATILAAYAPDVVALIAAQTGAVLAQIKAPGGSLKDAAFSPDGKSVALLTLNGGLGLYSKLGEHVGDLAFSYRKNGAPWAGQAGIPWSIDFAEGGLIGAGSINGEVVVWDARSQRQTDYFEGHGPEQVVQVKFSPDGQYIASACFDGTVKLWKLRKGQP</sequence>
<dbReference type="InterPro" id="IPR011047">
    <property type="entry name" value="Quinoprotein_ADH-like_sf"/>
</dbReference>
<evidence type="ECO:0000313" key="4">
    <source>
        <dbReference type="Proteomes" id="UP001355206"/>
    </source>
</evidence>
<dbReference type="InterPro" id="IPR015943">
    <property type="entry name" value="WD40/YVTN_repeat-like_dom_sf"/>
</dbReference>
<reference evidence="3 4" key="1">
    <citation type="journal article" date="2012" name="Genet. Mol. Biol.">
        <title>Analysis of 16S rRNA and mxaF genes revealing insights into Methylobacterium niche-specific plant association.</title>
        <authorList>
            <person name="Dourado M.N."/>
            <person name="Andreote F.D."/>
            <person name="Dini-Andreote F."/>
            <person name="Conti R."/>
            <person name="Araujo J.M."/>
            <person name="Araujo W.L."/>
        </authorList>
    </citation>
    <scope>NUCLEOTIDE SEQUENCE [LARGE SCALE GENOMIC DNA]</scope>
    <source>
        <strain evidence="3 4">TC3-10</strain>
    </source>
</reference>
<dbReference type="RefSeq" id="WP_331303649.1">
    <property type="nucleotide sequence ID" value="NZ_MLCA01000014.1"/>
</dbReference>
<feature type="repeat" description="WD" evidence="1">
    <location>
        <begin position="564"/>
        <end position="595"/>
    </location>
</feature>
<keyword evidence="1" id="KW-0853">WD repeat</keyword>
<gene>
    <name evidence="3" type="ORF">MOTC310_24360</name>
</gene>
<dbReference type="Pfam" id="PF00400">
    <property type="entry name" value="WD40"/>
    <property type="match status" value="2"/>
</dbReference>
<protein>
    <recommendedName>
        <fullName evidence="5">WD40 repeat domain-containing protein</fullName>
    </recommendedName>
</protein>
<evidence type="ECO:0008006" key="5">
    <source>
        <dbReference type="Google" id="ProtNLM"/>
    </source>
</evidence>
<keyword evidence="4" id="KW-1185">Reference proteome</keyword>
<dbReference type="EMBL" id="MLCA01000014">
    <property type="protein sequence ID" value="MEE7493415.1"/>
    <property type="molecule type" value="Genomic_DNA"/>
</dbReference>
<dbReference type="PANTHER" id="PTHR19879:SF9">
    <property type="entry name" value="TRANSCRIPTION INITIATION FACTOR TFIID SUBUNIT 5"/>
    <property type="match status" value="1"/>
</dbReference>
<dbReference type="PROSITE" id="PS50082">
    <property type="entry name" value="WD_REPEATS_2"/>
    <property type="match status" value="2"/>
</dbReference>
<dbReference type="Gene3D" id="2.40.10.120">
    <property type="match status" value="1"/>
</dbReference>
<dbReference type="SUPFAM" id="SSF50494">
    <property type="entry name" value="Trypsin-like serine proteases"/>
    <property type="match status" value="1"/>
</dbReference>
<dbReference type="SMART" id="SM00320">
    <property type="entry name" value="WD40"/>
    <property type="match status" value="6"/>
</dbReference>
<feature type="chain" id="PRO_5046984886" description="WD40 repeat domain-containing protein" evidence="2">
    <location>
        <begin position="22"/>
        <end position="595"/>
    </location>
</feature>
<evidence type="ECO:0000256" key="2">
    <source>
        <dbReference type="SAM" id="SignalP"/>
    </source>
</evidence>
<dbReference type="InterPro" id="IPR009003">
    <property type="entry name" value="Peptidase_S1_PA"/>
</dbReference>
<accession>A0ABU7TW41</accession>
<name>A0ABU7TW41_9HYPH</name>
<dbReference type="Proteomes" id="UP001355206">
    <property type="component" value="Unassembled WGS sequence"/>
</dbReference>
<keyword evidence="2" id="KW-0732">Signal</keyword>
<feature type="repeat" description="WD" evidence="1">
    <location>
        <begin position="261"/>
        <end position="297"/>
    </location>
</feature>
<dbReference type="PANTHER" id="PTHR19879">
    <property type="entry name" value="TRANSCRIPTION INITIATION FACTOR TFIID"/>
    <property type="match status" value="1"/>
</dbReference>
<dbReference type="Gene3D" id="2.130.10.10">
    <property type="entry name" value="YVTN repeat-like/Quinoprotein amine dehydrogenase"/>
    <property type="match status" value="2"/>
</dbReference>
<evidence type="ECO:0000256" key="1">
    <source>
        <dbReference type="PROSITE-ProRule" id="PRU00221"/>
    </source>
</evidence>
<feature type="signal peptide" evidence="2">
    <location>
        <begin position="1"/>
        <end position="21"/>
    </location>
</feature>
<proteinExistence type="predicted"/>
<organism evidence="3 4">
    <name type="scientific">Methylobacterium oryzae</name>
    <dbReference type="NCBI Taxonomy" id="334852"/>
    <lineage>
        <taxon>Bacteria</taxon>
        <taxon>Pseudomonadati</taxon>
        <taxon>Pseudomonadota</taxon>
        <taxon>Alphaproteobacteria</taxon>
        <taxon>Hyphomicrobiales</taxon>
        <taxon>Methylobacteriaceae</taxon>
        <taxon>Methylobacterium</taxon>
    </lineage>
</organism>